<organism evidence="2 3">
    <name type="scientific">Flavobacterium noncentrifugens</name>
    <dbReference type="NCBI Taxonomy" id="1128970"/>
    <lineage>
        <taxon>Bacteria</taxon>
        <taxon>Pseudomonadati</taxon>
        <taxon>Bacteroidota</taxon>
        <taxon>Flavobacteriia</taxon>
        <taxon>Flavobacteriales</taxon>
        <taxon>Flavobacteriaceae</taxon>
        <taxon>Flavobacterium</taxon>
    </lineage>
</organism>
<dbReference type="RefSeq" id="WP_091397563.1">
    <property type="nucleotide sequence ID" value="NZ_BKAI01000007.1"/>
</dbReference>
<sequence>MLSRVVATEVKWIFLVLIVSIIIAGSINSIISSAGMGADRNQTFLGLTFFSEVVVFFIFNTFVVFGVKGFFQMYSQKTANLIIFITGVLLTIAIFILAYQILF</sequence>
<dbReference type="OrthoDB" id="1362864at2"/>
<gene>
    <name evidence="2" type="ORF">SAMN04487935_3121</name>
</gene>
<dbReference type="STRING" id="1128970.SAMN04487935_3121"/>
<evidence type="ECO:0000313" key="3">
    <source>
        <dbReference type="Proteomes" id="UP000199580"/>
    </source>
</evidence>
<protein>
    <submittedName>
        <fullName evidence="2">Uncharacterized protein</fullName>
    </submittedName>
</protein>
<keyword evidence="1" id="KW-1133">Transmembrane helix</keyword>
<dbReference type="Proteomes" id="UP000199580">
    <property type="component" value="Unassembled WGS sequence"/>
</dbReference>
<dbReference type="EMBL" id="FNEZ01000005">
    <property type="protein sequence ID" value="SDK32771.1"/>
    <property type="molecule type" value="Genomic_DNA"/>
</dbReference>
<evidence type="ECO:0000313" key="2">
    <source>
        <dbReference type="EMBL" id="SDK32771.1"/>
    </source>
</evidence>
<keyword evidence="3" id="KW-1185">Reference proteome</keyword>
<feature type="transmembrane region" description="Helical" evidence="1">
    <location>
        <begin position="79"/>
        <end position="102"/>
    </location>
</feature>
<accession>A0A1G9AZM8</accession>
<feature type="transmembrane region" description="Helical" evidence="1">
    <location>
        <begin position="43"/>
        <end position="67"/>
    </location>
</feature>
<keyword evidence="1" id="KW-0812">Transmembrane</keyword>
<feature type="transmembrane region" description="Helical" evidence="1">
    <location>
        <begin position="12"/>
        <end position="31"/>
    </location>
</feature>
<name>A0A1G9AZM8_9FLAO</name>
<dbReference type="AlphaFoldDB" id="A0A1G9AZM8"/>
<reference evidence="2 3" key="1">
    <citation type="submission" date="2016-10" db="EMBL/GenBank/DDBJ databases">
        <authorList>
            <person name="de Groot N.N."/>
        </authorList>
    </citation>
    <scope>NUCLEOTIDE SEQUENCE [LARGE SCALE GENOMIC DNA]</scope>
    <source>
        <strain evidence="2 3">CGMCC 1.10076</strain>
    </source>
</reference>
<evidence type="ECO:0000256" key="1">
    <source>
        <dbReference type="SAM" id="Phobius"/>
    </source>
</evidence>
<proteinExistence type="predicted"/>
<keyword evidence="1" id="KW-0472">Membrane</keyword>